<proteinExistence type="predicted"/>
<evidence type="ECO:0000256" key="1">
    <source>
        <dbReference type="SAM" id="MobiDB-lite"/>
    </source>
</evidence>
<reference evidence="2 3" key="1">
    <citation type="submission" date="2013-11" db="EMBL/GenBank/DDBJ databases">
        <title>The Damaraland mole rat (Fukomys damarensis) genome and evolution of African mole rats.</title>
        <authorList>
            <person name="Gladyshev V.N."/>
            <person name="Fang X."/>
        </authorList>
    </citation>
    <scope>NUCLEOTIDE SEQUENCE [LARGE SCALE GENOMIC DNA]</scope>
    <source>
        <tissue evidence="2">Liver</tissue>
    </source>
</reference>
<protein>
    <submittedName>
        <fullName evidence="2">Uncharacterized protein</fullName>
    </submittedName>
</protein>
<sequence length="226" mass="24597">MRRSHVRWEEPEKQQCLLLQHLPPLRAIWVSKDDCGPTEMLQHSAIPVSSGAEATRGVWARDTSPPVRFPSGSLHGRGAARSKGGEAFFGESDQTSINTYTDLTVKHPTTHADPSSSRNSLGRSTAHAGLPVSFRIPGHPRKQPQISRWILCSDPVAVTGSDVGHFLANARREGCEPCAEPSCGGGNTTGLKQFGLRESCSVVEREFSTAQALSSISWHCRTMKKD</sequence>
<evidence type="ECO:0000313" key="2">
    <source>
        <dbReference type="EMBL" id="KFO29668.1"/>
    </source>
</evidence>
<dbReference type="EMBL" id="KN122569">
    <property type="protein sequence ID" value="KFO29668.1"/>
    <property type="molecule type" value="Genomic_DNA"/>
</dbReference>
<dbReference type="AlphaFoldDB" id="A0A091DGQ0"/>
<keyword evidence="3" id="KW-1185">Reference proteome</keyword>
<accession>A0A091DGQ0</accession>
<gene>
    <name evidence="2" type="ORF">H920_08823</name>
</gene>
<dbReference type="Proteomes" id="UP000028990">
    <property type="component" value="Unassembled WGS sequence"/>
</dbReference>
<evidence type="ECO:0000313" key="3">
    <source>
        <dbReference type="Proteomes" id="UP000028990"/>
    </source>
</evidence>
<name>A0A091DGQ0_FUKDA</name>
<organism evidence="2 3">
    <name type="scientific">Fukomys damarensis</name>
    <name type="common">Damaraland mole rat</name>
    <name type="synonym">Cryptomys damarensis</name>
    <dbReference type="NCBI Taxonomy" id="885580"/>
    <lineage>
        <taxon>Eukaryota</taxon>
        <taxon>Metazoa</taxon>
        <taxon>Chordata</taxon>
        <taxon>Craniata</taxon>
        <taxon>Vertebrata</taxon>
        <taxon>Euteleostomi</taxon>
        <taxon>Mammalia</taxon>
        <taxon>Eutheria</taxon>
        <taxon>Euarchontoglires</taxon>
        <taxon>Glires</taxon>
        <taxon>Rodentia</taxon>
        <taxon>Hystricomorpha</taxon>
        <taxon>Bathyergidae</taxon>
        <taxon>Fukomys</taxon>
    </lineage>
</organism>
<feature type="region of interest" description="Disordered" evidence="1">
    <location>
        <begin position="62"/>
        <end position="90"/>
    </location>
</feature>